<dbReference type="AlphaFoldDB" id="A0A1D1Y1P1"/>
<dbReference type="PANTHER" id="PTHR31300:SF2">
    <property type="entry name" value="LIPASE-LIKE PROTEIN"/>
    <property type="match status" value="1"/>
</dbReference>
<feature type="compositionally biased region" description="Basic residues" evidence="1">
    <location>
        <begin position="37"/>
        <end position="50"/>
    </location>
</feature>
<dbReference type="InterPro" id="IPR006873">
    <property type="entry name" value="DUF620"/>
</dbReference>
<organism evidence="2">
    <name type="scientific">Anthurium amnicola</name>
    <dbReference type="NCBI Taxonomy" id="1678845"/>
    <lineage>
        <taxon>Eukaryota</taxon>
        <taxon>Viridiplantae</taxon>
        <taxon>Streptophyta</taxon>
        <taxon>Embryophyta</taxon>
        <taxon>Tracheophyta</taxon>
        <taxon>Spermatophyta</taxon>
        <taxon>Magnoliopsida</taxon>
        <taxon>Liliopsida</taxon>
        <taxon>Araceae</taxon>
        <taxon>Pothoideae</taxon>
        <taxon>Potheae</taxon>
        <taxon>Anthurium</taxon>
    </lineage>
</organism>
<gene>
    <name evidence="2" type="primary">hir3_0</name>
    <name evidence="2" type="ORF">g.73074</name>
</gene>
<reference evidence="2" key="1">
    <citation type="submission" date="2015-07" db="EMBL/GenBank/DDBJ databases">
        <title>Transcriptome Assembly of Anthurium amnicola.</title>
        <authorList>
            <person name="Suzuki J."/>
        </authorList>
    </citation>
    <scope>NUCLEOTIDE SEQUENCE</scope>
</reference>
<dbReference type="EMBL" id="GDJX01019379">
    <property type="protein sequence ID" value="JAT48557.1"/>
    <property type="molecule type" value="Transcribed_RNA"/>
</dbReference>
<accession>A0A1D1Y1P1</accession>
<evidence type="ECO:0000313" key="2">
    <source>
        <dbReference type="EMBL" id="JAT48557.1"/>
    </source>
</evidence>
<dbReference type="Pfam" id="PF04788">
    <property type="entry name" value="DUF620"/>
    <property type="match status" value="1"/>
</dbReference>
<sequence length="429" mass="45917">MEKKQGLFTRPEEETARGISRARSPARSTSPIASLLPRRRGSKGGHHRAPTHTLSELLTAKSGTPRAPSKALAPLAEGPPDPAAVAGYGFRRDGWGQWVKGHLARSPSTRRSDLRLLLGVMGAPLAPVRASPAADPPPHLSIRDNPIERSSAQYILQQYTAASGGQKLQSSIRNAYAMGKVRVLAPVVEAAAMGARHRWAESGSFVLWQMSPGMWSVELAVGGSEVHAGCDGNLVWRHTPWVGARAAKGPPRPLRRALQGLDPGTTARVFAGARCVGEKKVDGEDCFVLQLCADPATLRARSQGPAETIRHALLGYFSQRTALLVHLNDSHLTRIQPGDGGDAVYWETTISSSLGDYRPVEGLMVAHSGRSSATLFRFGEAAPAPACHSRTRMEEAWTVEEVAFNVPGLSSDCFIPPGDVRRGPAGEPC</sequence>
<feature type="region of interest" description="Disordered" evidence="1">
    <location>
        <begin position="1"/>
        <end position="79"/>
    </location>
</feature>
<feature type="compositionally biased region" description="Basic and acidic residues" evidence="1">
    <location>
        <begin position="1"/>
        <end position="16"/>
    </location>
</feature>
<protein>
    <submittedName>
        <fullName evidence="2">Histone transcription regulator 3</fullName>
    </submittedName>
</protein>
<evidence type="ECO:0000256" key="1">
    <source>
        <dbReference type="SAM" id="MobiDB-lite"/>
    </source>
</evidence>
<dbReference type="PANTHER" id="PTHR31300">
    <property type="entry name" value="LIPASE"/>
    <property type="match status" value="1"/>
</dbReference>
<name>A0A1D1Y1P1_9ARAE</name>
<proteinExistence type="predicted"/>
<feature type="compositionally biased region" description="Low complexity" evidence="1">
    <location>
        <begin position="19"/>
        <end position="34"/>
    </location>
</feature>